<evidence type="ECO:0000313" key="2">
    <source>
        <dbReference type="EMBL" id="WEW60411.1"/>
    </source>
</evidence>
<dbReference type="Gene3D" id="1.10.1410.10">
    <property type="match status" value="1"/>
</dbReference>
<name>A0AAF0DN29_9EURO</name>
<dbReference type="InterPro" id="IPR045862">
    <property type="entry name" value="Trf4-like"/>
</dbReference>
<dbReference type="Proteomes" id="UP001219355">
    <property type="component" value="Chromosome 4"/>
</dbReference>
<dbReference type="GO" id="GO:0043634">
    <property type="term" value="P:polyadenylation-dependent ncRNA catabolic process"/>
    <property type="evidence" value="ECO:0007669"/>
    <property type="project" value="TreeGrafter"/>
</dbReference>
<dbReference type="EMBL" id="CP120630">
    <property type="protein sequence ID" value="WEW60411.1"/>
    <property type="molecule type" value="Genomic_DNA"/>
</dbReference>
<dbReference type="PANTHER" id="PTHR23092:SF50">
    <property type="entry name" value="MTF2-LIKE C-TERMINAL DOMAIN-CONTAINING PROTEIN"/>
    <property type="match status" value="1"/>
</dbReference>
<dbReference type="SUPFAM" id="SSF81301">
    <property type="entry name" value="Nucleotidyltransferase"/>
    <property type="match status" value="1"/>
</dbReference>
<keyword evidence="2" id="KW-0548">Nucleotidyltransferase</keyword>
<dbReference type="InterPro" id="IPR043519">
    <property type="entry name" value="NT_sf"/>
</dbReference>
<dbReference type="SUPFAM" id="SSF81631">
    <property type="entry name" value="PAP/OAS1 substrate-binding domain"/>
    <property type="match status" value="1"/>
</dbReference>
<reference evidence="2" key="1">
    <citation type="submission" date="2023-03" db="EMBL/GenBank/DDBJ databases">
        <title>Emydomyces testavorans Genome Sequence.</title>
        <authorList>
            <person name="Hoyer L."/>
        </authorList>
    </citation>
    <scope>NUCLEOTIDE SEQUENCE</scope>
    <source>
        <strain evidence="2">16-2883</strain>
    </source>
</reference>
<protein>
    <submittedName>
        <fullName evidence="2">Nucleotidyltransferase domain-containing protein</fullName>
        <ecNumber evidence="2">2.7.7.19</ecNumber>
    </submittedName>
</protein>
<gene>
    <name evidence="2" type="ORF">PRK78_005896</name>
</gene>
<dbReference type="GO" id="GO:0005730">
    <property type="term" value="C:nucleolus"/>
    <property type="evidence" value="ECO:0007669"/>
    <property type="project" value="TreeGrafter"/>
</dbReference>
<sequence>MASLRPAIPHHLIQAECFYHTSLAQITRPAFHCNRQYHTSPTLGRNAFEPPIIPSSLKETLEAHRDANRQKLIRHVLCEPTRDDDGTVASEPDQDTRKKKVRFQKKGSLAGQRSVQASSQLGLETLDPPSKKRRLDIRPHGAISLFRKLVKKSSARLAKQEWTEEKIQCPWMDYLVTTGPDGFSRLDDEITAVDVYMSPIPQEEAAVDKAISDVTEVLQRGDHPQPLLIGSQRTGLAMRHSNVDLLTIIPDPDGLPEDRGPSRTRPKIAELQLERQEQVSRVLRGSTTFTSVDFVRSRVPIVTAVHDASGLPLTLHCSTQLPTCPEFIHTYNSEFPTLRPLLTVLRLILEQRNLFGPQNRTVNTYTLAMMIVAALKLSEGRYSRTSTAEQLLHVLHFYATANFRRYGIAVDPPSLFRKRGPLREASRRVEAKAPYVRGQKSIGKISSKLGSHMLCLQDPANYMNDLGLACFRTMEMQKVFGEVYADLGAAVKAWDGEWKEDSKQVESGEGQQKKKGAEMVTARMIRDSADKMRVSMLMFALGGDYDRLERMRDRIILGAVG</sequence>
<feature type="compositionally biased region" description="Polar residues" evidence="1">
    <location>
        <begin position="111"/>
        <end position="122"/>
    </location>
</feature>
<dbReference type="GO" id="GO:0031499">
    <property type="term" value="C:TRAMP complex"/>
    <property type="evidence" value="ECO:0007669"/>
    <property type="project" value="TreeGrafter"/>
</dbReference>
<keyword evidence="2" id="KW-0808">Transferase</keyword>
<feature type="region of interest" description="Disordered" evidence="1">
    <location>
        <begin position="82"/>
        <end position="134"/>
    </location>
</feature>
<dbReference type="GO" id="GO:0031123">
    <property type="term" value="P:RNA 3'-end processing"/>
    <property type="evidence" value="ECO:0007669"/>
    <property type="project" value="TreeGrafter"/>
</dbReference>
<keyword evidence="3" id="KW-1185">Reference proteome</keyword>
<dbReference type="PANTHER" id="PTHR23092">
    <property type="entry name" value="POLY(A) RNA POLYMERASE"/>
    <property type="match status" value="1"/>
</dbReference>
<dbReference type="GO" id="GO:0003729">
    <property type="term" value="F:mRNA binding"/>
    <property type="evidence" value="ECO:0007669"/>
    <property type="project" value="TreeGrafter"/>
</dbReference>
<dbReference type="GO" id="GO:1990817">
    <property type="term" value="F:poly(A) RNA polymerase activity"/>
    <property type="evidence" value="ECO:0007669"/>
    <property type="project" value="UniProtKB-EC"/>
</dbReference>
<dbReference type="EC" id="2.7.7.19" evidence="2"/>
<evidence type="ECO:0000313" key="3">
    <source>
        <dbReference type="Proteomes" id="UP001219355"/>
    </source>
</evidence>
<organism evidence="2 3">
    <name type="scientific">Emydomyces testavorans</name>
    <dbReference type="NCBI Taxonomy" id="2070801"/>
    <lineage>
        <taxon>Eukaryota</taxon>
        <taxon>Fungi</taxon>
        <taxon>Dikarya</taxon>
        <taxon>Ascomycota</taxon>
        <taxon>Pezizomycotina</taxon>
        <taxon>Eurotiomycetes</taxon>
        <taxon>Eurotiomycetidae</taxon>
        <taxon>Onygenales</taxon>
        <taxon>Nannizziopsiaceae</taxon>
        <taxon>Emydomyces</taxon>
    </lineage>
</organism>
<accession>A0AAF0DN29</accession>
<dbReference type="AlphaFoldDB" id="A0AAF0DN29"/>
<dbReference type="Gene3D" id="3.30.460.10">
    <property type="entry name" value="Beta Polymerase, domain 2"/>
    <property type="match status" value="1"/>
</dbReference>
<proteinExistence type="predicted"/>
<evidence type="ECO:0000256" key="1">
    <source>
        <dbReference type="SAM" id="MobiDB-lite"/>
    </source>
</evidence>